<keyword evidence="5" id="KW-1185">Reference proteome</keyword>
<dbReference type="GO" id="GO:0004439">
    <property type="term" value="F:phosphatidylinositol-4,5-bisphosphate 5-phosphatase activity"/>
    <property type="evidence" value="ECO:0000318"/>
    <property type="project" value="GO_Central"/>
</dbReference>
<dbReference type="Pfam" id="PF22669">
    <property type="entry name" value="Exo_endo_phos2"/>
    <property type="match status" value="2"/>
</dbReference>
<dbReference type="InterPro" id="IPR000300">
    <property type="entry name" value="IPPc"/>
</dbReference>
<gene>
    <name evidence="4" type="ORF">TCM_044604</name>
</gene>
<dbReference type="PANTHER" id="PTHR45666">
    <property type="entry name" value="TYPE IV INOSITOL POLYPHOSPHATE 5-PHOSPHATASE 9"/>
    <property type="match status" value="1"/>
</dbReference>
<dbReference type="Gene3D" id="3.60.10.10">
    <property type="entry name" value="Endonuclease/exonuclease/phosphatase"/>
    <property type="match status" value="1"/>
</dbReference>
<dbReference type="Gramene" id="EOY19485">
    <property type="protein sequence ID" value="EOY19485"/>
    <property type="gene ID" value="TCM_044604"/>
</dbReference>
<dbReference type="InterPro" id="IPR036691">
    <property type="entry name" value="Endo/exonu/phosph_ase_sf"/>
</dbReference>
<feature type="domain" description="Inositol polyphosphate-related phosphatase" evidence="3">
    <location>
        <begin position="72"/>
        <end position="471"/>
    </location>
</feature>
<dbReference type="FunCoup" id="A0A061FQ80">
    <property type="interactions" value="1886"/>
</dbReference>
<dbReference type="InterPro" id="IPR045849">
    <property type="entry name" value="IP5P_plant"/>
</dbReference>
<dbReference type="Proteomes" id="UP000026915">
    <property type="component" value="Chromosome 10"/>
</dbReference>
<evidence type="ECO:0000256" key="2">
    <source>
        <dbReference type="ARBA" id="ARBA00022801"/>
    </source>
</evidence>
<dbReference type="SMART" id="SM00128">
    <property type="entry name" value="IPPc"/>
    <property type="match status" value="1"/>
</dbReference>
<dbReference type="STRING" id="3641.A0A061FQ80"/>
<dbReference type="GO" id="GO:0034485">
    <property type="term" value="F:phosphatidylinositol-3,4,5-trisphosphate 5-phosphatase activity"/>
    <property type="evidence" value="ECO:0000318"/>
    <property type="project" value="GO_Central"/>
</dbReference>
<sequence length="477" mass="53827">MIGVGLSGLNLMNQDRTNQQTSSLIGKIFSVKGRNQSKETEVSIGSSEGQYNLPLEPLLSRGVSTKVPSENLSFRVFVATWNVGGKSPDTKLNLDDILQVREESDIYVLGFQEVVPLNAGNVLVIEDNEPAAKWLALINQSLNKAHNVPLRGPRSIASSGGSLVFQKTSLRKVSKAFRTESKRRLKSCNCPTDLGRKNSKEFCFRCPQSQTNENEFSSEEDEDGSSNFDTNQIKYGLVACKQMVGIFLTVWTRKELVQHVSHLRISCVGRGILGCLGNKGCISVSMIFHKTSFCFLCSHLASGEKEGDELRRNVDVVEILRNTQFPRICRTSGYRVPEKVLDHDRVIWLGDLNYRIALSYSDTGKLLKEEAWDALYDKDQLKIEREAGRVFKGWKEGKIYFAPTYKYSDGSNRYAGETVETKSKRRTPAWCDRILWHGSKIYQLSYGRKESRFSDHRPVCATFWVSVEATEDGSRKR</sequence>
<dbReference type="eggNOG" id="KOG0565">
    <property type="taxonomic scope" value="Eukaryota"/>
</dbReference>
<keyword evidence="2" id="KW-0378">Hydrolase</keyword>
<comment type="similarity">
    <text evidence="1">Belongs to the inositol polyphosphate 5-phosphatase family.</text>
</comment>
<reference evidence="4 5" key="1">
    <citation type="journal article" date="2013" name="Genome Biol.">
        <title>The genome sequence of the most widely cultivated cacao type and its use to identify candidate genes regulating pod color.</title>
        <authorList>
            <person name="Motamayor J.C."/>
            <person name="Mockaitis K."/>
            <person name="Schmutz J."/>
            <person name="Haiminen N."/>
            <person name="Iii D.L."/>
            <person name="Cornejo O."/>
            <person name="Findley S.D."/>
            <person name="Zheng P."/>
            <person name="Utro F."/>
            <person name="Royaert S."/>
            <person name="Saski C."/>
            <person name="Jenkins J."/>
            <person name="Podicheti R."/>
            <person name="Zhao M."/>
            <person name="Scheffler B.E."/>
            <person name="Stack J.C."/>
            <person name="Feltus F.A."/>
            <person name="Mustiga G.M."/>
            <person name="Amores F."/>
            <person name="Phillips W."/>
            <person name="Marelli J.P."/>
            <person name="May G.D."/>
            <person name="Shapiro H."/>
            <person name="Ma J."/>
            <person name="Bustamante C.D."/>
            <person name="Schnell R.J."/>
            <person name="Main D."/>
            <person name="Gilbert D."/>
            <person name="Parida L."/>
            <person name="Kuhn D.N."/>
        </authorList>
    </citation>
    <scope>NUCLEOTIDE SEQUENCE [LARGE SCALE GENOMIC DNA]</scope>
    <source>
        <strain evidence="5">cv. Matina 1-6</strain>
    </source>
</reference>
<dbReference type="GO" id="GO:0046856">
    <property type="term" value="P:phosphatidylinositol dephosphorylation"/>
    <property type="evidence" value="ECO:0000318"/>
    <property type="project" value="GO_Central"/>
</dbReference>
<evidence type="ECO:0000313" key="5">
    <source>
        <dbReference type="Proteomes" id="UP000026915"/>
    </source>
</evidence>
<dbReference type="GO" id="GO:0004445">
    <property type="term" value="F:inositol-polyphosphate 5-phosphatase activity"/>
    <property type="evidence" value="ECO:0007669"/>
    <property type="project" value="InterPro"/>
</dbReference>
<dbReference type="OMA" id="NCILEME"/>
<organism evidence="4 5">
    <name type="scientific">Theobroma cacao</name>
    <name type="common">Cacao</name>
    <name type="synonym">Cocoa</name>
    <dbReference type="NCBI Taxonomy" id="3641"/>
    <lineage>
        <taxon>Eukaryota</taxon>
        <taxon>Viridiplantae</taxon>
        <taxon>Streptophyta</taxon>
        <taxon>Embryophyta</taxon>
        <taxon>Tracheophyta</taxon>
        <taxon>Spermatophyta</taxon>
        <taxon>Magnoliopsida</taxon>
        <taxon>eudicotyledons</taxon>
        <taxon>Gunneridae</taxon>
        <taxon>Pentapetalae</taxon>
        <taxon>rosids</taxon>
        <taxon>malvids</taxon>
        <taxon>Malvales</taxon>
        <taxon>Malvaceae</taxon>
        <taxon>Byttnerioideae</taxon>
        <taxon>Theobroma</taxon>
    </lineage>
</organism>
<evidence type="ECO:0000256" key="1">
    <source>
        <dbReference type="ARBA" id="ARBA00010768"/>
    </source>
</evidence>
<evidence type="ECO:0000313" key="4">
    <source>
        <dbReference type="EMBL" id="EOY19485.1"/>
    </source>
</evidence>
<dbReference type="EMBL" id="CM001888">
    <property type="protein sequence ID" value="EOY19485.1"/>
    <property type="molecule type" value="Genomic_DNA"/>
</dbReference>
<proteinExistence type="inferred from homology"/>
<dbReference type="InParanoid" id="A0A061FQ80"/>
<accession>A0A061FQ80</accession>
<dbReference type="AlphaFoldDB" id="A0A061FQ80"/>
<dbReference type="SUPFAM" id="SSF56219">
    <property type="entry name" value="DNase I-like"/>
    <property type="match status" value="1"/>
</dbReference>
<name>A0A061FQ80_THECC</name>
<evidence type="ECO:0000259" key="3">
    <source>
        <dbReference type="SMART" id="SM00128"/>
    </source>
</evidence>
<dbReference type="PANTHER" id="PTHR45666:SF20">
    <property type="entry name" value="TYPE I INOSITOL POLYPHOSPHATE 5-PHOSPHATASE 10"/>
    <property type="match status" value="1"/>
</dbReference>
<protein>
    <submittedName>
        <fullName evidence="4">DNAse I-like superfamily protein isoform 1</fullName>
    </submittedName>
</protein>